<evidence type="ECO:0000256" key="1">
    <source>
        <dbReference type="SAM" id="MobiDB-lite"/>
    </source>
</evidence>
<comment type="caution">
    <text evidence="3">The sequence shown here is derived from an EMBL/GenBank/DDBJ whole genome shotgun (WGS) entry which is preliminary data.</text>
</comment>
<dbReference type="EMBL" id="BAAADM010000044">
    <property type="protein sequence ID" value="GAA0440956.1"/>
    <property type="molecule type" value="Genomic_DNA"/>
</dbReference>
<feature type="transmembrane region" description="Helical" evidence="2">
    <location>
        <begin position="27"/>
        <end position="53"/>
    </location>
</feature>
<dbReference type="RefSeq" id="WP_343752474.1">
    <property type="nucleotide sequence ID" value="NZ_BAAADM010000044.1"/>
</dbReference>
<keyword evidence="4" id="KW-1185">Reference proteome</keyword>
<evidence type="ECO:0000313" key="4">
    <source>
        <dbReference type="Proteomes" id="UP001501459"/>
    </source>
</evidence>
<proteinExistence type="predicted"/>
<name>A0ABP3J6H7_9BACI</name>
<keyword evidence="2" id="KW-0472">Membrane</keyword>
<accession>A0ABP3J6H7</accession>
<reference evidence="4" key="1">
    <citation type="journal article" date="2019" name="Int. J. Syst. Evol. Microbiol.">
        <title>The Global Catalogue of Microorganisms (GCM) 10K type strain sequencing project: providing services to taxonomists for standard genome sequencing and annotation.</title>
        <authorList>
            <consortium name="The Broad Institute Genomics Platform"/>
            <consortium name="The Broad Institute Genome Sequencing Center for Infectious Disease"/>
            <person name="Wu L."/>
            <person name="Ma J."/>
        </authorList>
    </citation>
    <scope>NUCLEOTIDE SEQUENCE [LARGE SCALE GENOMIC DNA]</scope>
    <source>
        <strain evidence="4">JCM 12149</strain>
    </source>
</reference>
<gene>
    <name evidence="3" type="ORF">GCM10008983_17580</name>
</gene>
<dbReference type="InterPro" id="IPR045946">
    <property type="entry name" value="DUF6366"/>
</dbReference>
<protein>
    <submittedName>
        <fullName evidence="3">Uncharacterized protein</fullName>
    </submittedName>
</protein>
<feature type="region of interest" description="Disordered" evidence="1">
    <location>
        <begin position="1"/>
        <end position="20"/>
    </location>
</feature>
<dbReference type="Proteomes" id="UP001501459">
    <property type="component" value="Unassembled WGS sequence"/>
</dbReference>
<keyword evidence="2" id="KW-0812">Transmembrane</keyword>
<organism evidence="3 4">
    <name type="scientific">Lentibacillus halophilus</name>
    <dbReference type="NCBI Taxonomy" id="295065"/>
    <lineage>
        <taxon>Bacteria</taxon>
        <taxon>Bacillati</taxon>
        <taxon>Bacillota</taxon>
        <taxon>Bacilli</taxon>
        <taxon>Bacillales</taxon>
        <taxon>Bacillaceae</taxon>
        <taxon>Lentibacillus</taxon>
    </lineage>
</organism>
<evidence type="ECO:0000256" key="2">
    <source>
        <dbReference type="SAM" id="Phobius"/>
    </source>
</evidence>
<dbReference type="Pfam" id="PF19893">
    <property type="entry name" value="DUF6366"/>
    <property type="match status" value="1"/>
</dbReference>
<evidence type="ECO:0000313" key="3">
    <source>
        <dbReference type="EMBL" id="GAA0440956.1"/>
    </source>
</evidence>
<keyword evidence="2" id="KW-1133">Transmembrane helix</keyword>
<sequence length="55" mass="6316">MSTNSKTTEDTLEEQSKMNQRKEQYDIIAGLGWKGFSIAFLVIIIAIVIYAVFFR</sequence>